<feature type="compositionally biased region" description="Basic and acidic residues" evidence="1">
    <location>
        <begin position="1275"/>
        <end position="1290"/>
    </location>
</feature>
<dbReference type="InterPro" id="IPR014352">
    <property type="entry name" value="FERM/acyl-CoA-bd_prot_sf"/>
</dbReference>
<dbReference type="InterPro" id="IPR036020">
    <property type="entry name" value="WW_dom_sf"/>
</dbReference>
<dbReference type="InterPro" id="IPR001202">
    <property type="entry name" value="WW_dom"/>
</dbReference>
<feature type="domain" description="PDZ" evidence="4">
    <location>
        <begin position="98"/>
        <end position="175"/>
    </location>
</feature>
<dbReference type="InterPro" id="IPR001478">
    <property type="entry name" value="PDZ"/>
</dbReference>
<dbReference type="Gene3D" id="3.10.20.90">
    <property type="entry name" value="Phosphatidylinositol 3-kinase Catalytic Subunit, Chain A, domain 1"/>
    <property type="match status" value="1"/>
</dbReference>
<dbReference type="InterPro" id="IPR029071">
    <property type="entry name" value="Ubiquitin-like_domsf"/>
</dbReference>
<feature type="compositionally biased region" description="Basic and acidic residues" evidence="1">
    <location>
        <begin position="1166"/>
        <end position="1180"/>
    </location>
</feature>
<dbReference type="SMART" id="SM00295">
    <property type="entry name" value="B41"/>
    <property type="match status" value="1"/>
</dbReference>
<dbReference type="InterPro" id="IPR011993">
    <property type="entry name" value="PH-like_dom_sf"/>
</dbReference>
<feature type="domain" description="FERM" evidence="3">
    <location>
        <begin position="230"/>
        <end position="546"/>
    </location>
</feature>
<evidence type="ECO:0000259" key="2">
    <source>
        <dbReference type="PROSITE" id="PS50020"/>
    </source>
</evidence>
<feature type="compositionally biased region" description="Low complexity" evidence="1">
    <location>
        <begin position="1182"/>
        <end position="1191"/>
    </location>
</feature>
<dbReference type="EMBL" id="NEDP02001185">
    <property type="protein sequence ID" value="OWF53907.1"/>
    <property type="molecule type" value="Genomic_DNA"/>
</dbReference>
<dbReference type="Gene3D" id="2.30.29.30">
    <property type="entry name" value="Pleckstrin-homology domain (PH domain)/Phosphotyrosine-binding domain (PTB)"/>
    <property type="match status" value="1"/>
</dbReference>
<organism evidence="6 7">
    <name type="scientific">Mizuhopecten yessoensis</name>
    <name type="common">Japanese scallop</name>
    <name type="synonym">Patinopecten yessoensis</name>
    <dbReference type="NCBI Taxonomy" id="6573"/>
    <lineage>
        <taxon>Eukaryota</taxon>
        <taxon>Metazoa</taxon>
        <taxon>Spiralia</taxon>
        <taxon>Lophotrochozoa</taxon>
        <taxon>Mollusca</taxon>
        <taxon>Bivalvia</taxon>
        <taxon>Autobranchia</taxon>
        <taxon>Pteriomorphia</taxon>
        <taxon>Pectinida</taxon>
        <taxon>Pectinoidea</taxon>
        <taxon>Pectinidae</taxon>
        <taxon>Mizuhopecten</taxon>
    </lineage>
</organism>
<feature type="compositionally biased region" description="Polar residues" evidence="1">
    <location>
        <begin position="1134"/>
        <end position="1157"/>
    </location>
</feature>
<feature type="compositionally biased region" description="Pro residues" evidence="1">
    <location>
        <begin position="1019"/>
        <end position="1029"/>
    </location>
</feature>
<dbReference type="Gene3D" id="1.20.1420.10">
    <property type="entry name" value="Talin, central domain"/>
    <property type="match status" value="1"/>
</dbReference>
<evidence type="ECO:0000259" key="5">
    <source>
        <dbReference type="PROSITE" id="PS50200"/>
    </source>
</evidence>
<dbReference type="SUPFAM" id="SSF51045">
    <property type="entry name" value="WW domain"/>
    <property type="match status" value="1"/>
</dbReference>
<feature type="region of interest" description="Disordered" evidence="1">
    <location>
        <begin position="1210"/>
        <end position="1240"/>
    </location>
</feature>
<dbReference type="Pfam" id="PF00595">
    <property type="entry name" value="PDZ"/>
    <property type="match status" value="1"/>
</dbReference>
<dbReference type="OrthoDB" id="5859304at2759"/>
<dbReference type="Gene3D" id="1.20.80.10">
    <property type="match status" value="1"/>
</dbReference>
<dbReference type="Gene3D" id="2.30.42.10">
    <property type="match status" value="1"/>
</dbReference>
<feature type="region of interest" description="Disordered" evidence="1">
    <location>
        <begin position="1068"/>
        <end position="1098"/>
    </location>
</feature>
<proteinExistence type="predicted"/>
<feature type="region of interest" description="Disordered" evidence="1">
    <location>
        <begin position="1002"/>
        <end position="1040"/>
    </location>
</feature>
<comment type="caution">
    <text evidence="6">The sequence shown here is derived from an EMBL/GenBank/DDBJ whole genome shotgun (WGS) entry which is preliminary data.</text>
</comment>
<dbReference type="InterPro" id="IPR000159">
    <property type="entry name" value="RA_dom"/>
</dbReference>
<feature type="region of interest" description="Disordered" evidence="1">
    <location>
        <begin position="915"/>
        <end position="936"/>
    </location>
</feature>
<sequence>MANINLLSRINNGLPEGWEAKLTVDHGRIYYIDHGNQVSSWVPPLDNWDPGALGLPYGWECAMDKNDKPYYINHVDKYTTRDDPRDDPDYVEPPKPREIELSRDSQKGFGFVAGSEKPVVVRFVTEGGPSVDKLLPGDQIIKINGEDVKKAPRQYVIDLVRSCRETMTLTVCQPYSDNSTRKSALLTAAKKAKLKNNPSRVRFAESVTVTLVNGMQSPSPDESYVPFMPNVLKVFLENGQTKSFKYDNKTTVKDVANSLQEKLGIKSVKYFNLVLQNMKSHIPGRLTLLQDHETLAEIAARPGARHFRCLFRVMFMPRDAFDLLNEEPMAFEYFYMQCCNDVVQEKFPELKGETVLKLSALQIQQHAMHNNTTGKINIKAIEKECGLEKFVPSTQLESMKCKDLRKLLSQQLKINQNLTPPGQKQLSALQAKLHYVKIVSELKTFGSRVFMVTLLDQKMEAMILVGPKSGISLITNIKHYTLSMLADFSMIEKIKVSKEKDNNMQRVEVTVKGKDAGMLNLGLLKDDVQNFVGIVEGYYRIFVDAGACLVEKPASKQTGDPDVPPYTSKHKVMTTPWSYPEDIVSQTLTAQITENERVIDLCQGPPPYDDAQNIDRIKIELGIKNGSEVIEDDTVIDLVKEQGTDLEDGTEPCINKSVIIIGKTPENNNKALRRQGAQEGGDIPDAKKPKTSIPEIGQNGHVYLNGDIYDEIHDQKTVVNGDELSDTDSGVESERKVTLEDPPTPESGGSVGQGDQGCSDTDSWGTPANSPAKGRAQPKSLPIFDGESFGLHSPDVLPRSESDFQAIASSFGLLSPDKIPPGIEEGILDPRMFSQRQLYIDPDIIDLTLLPPLEDPNMGNTVSHFGTWSPEMLQSHLHSVGQAEGHPPPLVRSASVGDTPDFFDEDIDLLIANLTVPPPPSSVGEGKVTQEEEEGQSDINMPIEESFADLVIPPPPGESATAIQQIAIVPPIEGQTETDIKMRNMQHRRSSSLDTFLIKFPSEEGGTESSTDPPEDVPPELPASSPPKLSPDRNPPNELVLPSEASQTLKDFESPASVSQRLNTLLQSMPIPGESASRFSRNTRRTSSLKLSRSASADTANVVQDAINSVDAVARKFGRSNSFQTRHKRRDTNIHGTSTSSHNNGPGVSSPGMSQDQNSRRLQRTRSFDVKANKENHDNVWSDSSGSDTSDTLASLKATLKSYRDFLLSKSKDSSRTKDSRRSSISSDEGSEKNSSSLHRSNSFTLGWLKRRSSLSGSDDKGRRSGSDLSLNKDQPTRKKEGVEGTDKKAPVLMNQLAVTRSKLKSHSAFSVQEAEHLKEQKGSKKTGPMKALLTASDGQISSSDERRPLEPLRLSLYNKSDPVEITTKDDLSLSVTETSQAKKDLKVSPFGTVGSMWRPMSMSRSSSSSDEPETHTYNNFDLLRDLSSGKSSIKRTSTKVKQAPVPVPVSSPLRPPRKSNPAPSVSSSVSSSLSSSPTSSINGDGKDSLSEECFALLRDKVSKNHSDSVKHILKRTYSVESFACANEDSDKLLSELKQTMETLKESRIDRQPMQFGMCKDELIGQVKLFVTDAKLLVSNATQTRDKMAKNLNKSMHTLAKMFLHCQATMLMMEAVHQAQHLGFEVIKVTNAYKSTVNAAHAAVGKPLGDPHMRYLMRQATNLATLLSNLLKTLKSLEQK</sequence>
<dbReference type="FunFam" id="2.30.42.10:FF:000053">
    <property type="entry name" value="FERM and PDZ domain-containing protein 4"/>
    <property type="match status" value="1"/>
</dbReference>
<dbReference type="GO" id="GO:0007165">
    <property type="term" value="P:signal transduction"/>
    <property type="evidence" value="ECO:0007669"/>
    <property type="project" value="InterPro"/>
</dbReference>
<feature type="region of interest" description="Disordered" evidence="1">
    <location>
        <begin position="1397"/>
        <end position="1487"/>
    </location>
</feature>
<evidence type="ECO:0000313" key="7">
    <source>
        <dbReference type="Proteomes" id="UP000242188"/>
    </source>
</evidence>
<feature type="region of interest" description="Disordered" evidence="1">
    <location>
        <begin position="1120"/>
        <end position="1191"/>
    </location>
</feature>
<feature type="compositionally biased region" description="Low complexity" evidence="1">
    <location>
        <begin position="1397"/>
        <end position="1410"/>
    </location>
</feature>
<dbReference type="CDD" id="cd00201">
    <property type="entry name" value="WW"/>
    <property type="match status" value="2"/>
</dbReference>
<feature type="compositionally biased region" description="Basic and acidic residues" evidence="1">
    <location>
        <begin position="1314"/>
        <end position="1323"/>
    </location>
</feature>
<dbReference type="InterPro" id="IPR019749">
    <property type="entry name" value="Band_41_domain"/>
</dbReference>
<dbReference type="PANTHER" id="PTHR46221:SF3">
    <property type="entry name" value="FERM AND PDZ DOMAIN-CONTAINING PROTEIN 4"/>
    <property type="match status" value="1"/>
</dbReference>
<name>A0A210QYV9_MIZYE</name>
<dbReference type="InterPro" id="IPR019748">
    <property type="entry name" value="FERM_central"/>
</dbReference>
<evidence type="ECO:0000256" key="1">
    <source>
        <dbReference type="SAM" id="MobiDB-lite"/>
    </source>
</evidence>
<feature type="domain" description="Ras-associating" evidence="5">
    <location>
        <begin position="231"/>
        <end position="320"/>
    </location>
</feature>
<accession>A0A210QYV9</accession>
<keyword evidence="7" id="KW-1185">Reference proteome</keyword>
<evidence type="ECO:0000259" key="3">
    <source>
        <dbReference type="PROSITE" id="PS50057"/>
    </source>
</evidence>
<dbReference type="STRING" id="6573.A0A210QYV9"/>
<dbReference type="SUPFAM" id="SSF50729">
    <property type="entry name" value="PH domain-like"/>
    <property type="match status" value="1"/>
</dbReference>
<feature type="region of interest" description="Disordered" evidence="1">
    <location>
        <begin position="673"/>
        <end position="699"/>
    </location>
</feature>
<dbReference type="CDD" id="cd17088">
    <property type="entry name" value="FERM_F1_FRMPD1_like"/>
    <property type="match status" value="1"/>
</dbReference>
<dbReference type="PROSITE" id="PS50106">
    <property type="entry name" value="PDZ"/>
    <property type="match status" value="1"/>
</dbReference>
<dbReference type="PROSITE" id="PS50200">
    <property type="entry name" value="RA"/>
    <property type="match status" value="1"/>
</dbReference>
<dbReference type="Proteomes" id="UP000242188">
    <property type="component" value="Unassembled WGS sequence"/>
</dbReference>
<protein>
    <submittedName>
        <fullName evidence="6">FERM and PDZ domain-containing protein 4</fullName>
    </submittedName>
</protein>
<feature type="compositionally biased region" description="Polar residues" evidence="1">
    <location>
        <begin position="756"/>
        <end position="769"/>
    </location>
</feature>
<dbReference type="Gene3D" id="2.20.70.10">
    <property type="match status" value="2"/>
</dbReference>
<dbReference type="InterPro" id="IPR036034">
    <property type="entry name" value="PDZ_sf"/>
</dbReference>
<dbReference type="SMART" id="SM00456">
    <property type="entry name" value="WW"/>
    <property type="match status" value="2"/>
</dbReference>
<feature type="region of interest" description="Disordered" evidence="1">
    <location>
        <begin position="1253"/>
        <end position="1292"/>
    </location>
</feature>
<evidence type="ECO:0000313" key="6">
    <source>
        <dbReference type="EMBL" id="OWF53907.1"/>
    </source>
</evidence>
<feature type="domain" description="WW" evidence="2">
    <location>
        <begin position="12"/>
        <end position="46"/>
    </location>
</feature>
<evidence type="ECO:0000259" key="4">
    <source>
        <dbReference type="PROSITE" id="PS50106"/>
    </source>
</evidence>
<dbReference type="SMART" id="SM00228">
    <property type="entry name" value="PDZ"/>
    <property type="match status" value="1"/>
</dbReference>
<feature type="compositionally biased region" description="Low complexity" evidence="1">
    <location>
        <begin position="1223"/>
        <end position="1237"/>
    </location>
</feature>
<dbReference type="Pfam" id="PF00397">
    <property type="entry name" value="WW"/>
    <property type="match status" value="2"/>
</dbReference>
<feature type="compositionally biased region" description="Low complexity" evidence="1">
    <location>
        <begin position="1075"/>
        <end position="1097"/>
    </location>
</feature>
<dbReference type="InterPro" id="IPR000299">
    <property type="entry name" value="FERM_domain"/>
</dbReference>
<dbReference type="PROSITE" id="PS01159">
    <property type="entry name" value="WW_DOMAIN_1"/>
    <property type="match status" value="1"/>
</dbReference>
<dbReference type="PANTHER" id="PTHR46221">
    <property type="entry name" value="FERM AND PDZ DOMAIN-CONTAINING PROTEIN FAMILY MEMBER"/>
    <property type="match status" value="1"/>
</dbReference>
<feature type="compositionally biased region" description="Low complexity" evidence="1">
    <location>
        <begin position="1460"/>
        <end position="1481"/>
    </location>
</feature>
<feature type="region of interest" description="Disordered" evidence="1">
    <location>
        <begin position="1306"/>
        <end position="1329"/>
    </location>
</feature>
<dbReference type="Pfam" id="PF00373">
    <property type="entry name" value="FERM_M"/>
    <property type="match status" value="1"/>
</dbReference>
<dbReference type="SUPFAM" id="SSF54236">
    <property type="entry name" value="Ubiquitin-like"/>
    <property type="match status" value="1"/>
</dbReference>
<dbReference type="SUPFAM" id="SSF47031">
    <property type="entry name" value="Second domain of FERM"/>
    <property type="match status" value="1"/>
</dbReference>
<dbReference type="InterPro" id="IPR035963">
    <property type="entry name" value="FERM_2"/>
</dbReference>
<dbReference type="CDD" id="cd06769">
    <property type="entry name" value="PDZ_FRMPD1_3_4-like"/>
    <property type="match status" value="1"/>
</dbReference>
<gene>
    <name evidence="6" type="ORF">KP79_PYT13095</name>
</gene>
<feature type="region of interest" description="Disordered" evidence="1">
    <location>
        <begin position="77"/>
        <end position="96"/>
    </location>
</feature>
<feature type="region of interest" description="Disordered" evidence="1">
    <location>
        <begin position="718"/>
        <end position="787"/>
    </location>
</feature>
<feature type="compositionally biased region" description="Basic and acidic residues" evidence="1">
    <location>
        <begin position="1210"/>
        <end position="1222"/>
    </location>
</feature>
<dbReference type="PROSITE" id="PS50020">
    <property type="entry name" value="WW_DOMAIN_2"/>
    <property type="match status" value="2"/>
</dbReference>
<reference evidence="6 7" key="1">
    <citation type="journal article" date="2017" name="Nat. Ecol. Evol.">
        <title>Scallop genome provides insights into evolution of bilaterian karyotype and development.</title>
        <authorList>
            <person name="Wang S."/>
            <person name="Zhang J."/>
            <person name="Jiao W."/>
            <person name="Li J."/>
            <person name="Xun X."/>
            <person name="Sun Y."/>
            <person name="Guo X."/>
            <person name="Huan P."/>
            <person name="Dong B."/>
            <person name="Zhang L."/>
            <person name="Hu X."/>
            <person name="Sun X."/>
            <person name="Wang J."/>
            <person name="Zhao C."/>
            <person name="Wang Y."/>
            <person name="Wang D."/>
            <person name="Huang X."/>
            <person name="Wang R."/>
            <person name="Lv J."/>
            <person name="Li Y."/>
            <person name="Zhang Z."/>
            <person name="Liu B."/>
            <person name="Lu W."/>
            <person name="Hui Y."/>
            <person name="Liang J."/>
            <person name="Zhou Z."/>
            <person name="Hou R."/>
            <person name="Li X."/>
            <person name="Liu Y."/>
            <person name="Li H."/>
            <person name="Ning X."/>
            <person name="Lin Y."/>
            <person name="Zhao L."/>
            <person name="Xing Q."/>
            <person name="Dou J."/>
            <person name="Li Y."/>
            <person name="Mao J."/>
            <person name="Guo H."/>
            <person name="Dou H."/>
            <person name="Li T."/>
            <person name="Mu C."/>
            <person name="Jiang W."/>
            <person name="Fu Q."/>
            <person name="Fu X."/>
            <person name="Miao Y."/>
            <person name="Liu J."/>
            <person name="Yu Q."/>
            <person name="Li R."/>
            <person name="Liao H."/>
            <person name="Li X."/>
            <person name="Kong Y."/>
            <person name="Jiang Z."/>
            <person name="Chourrout D."/>
            <person name="Li R."/>
            <person name="Bao Z."/>
        </authorList>
    </citation>
    <scope>NUCLEOTIDE SEQUENCE [LARGE SCALE GENOMIC DNA]</scope>
    <source>
        <strain evidence="6 7">PY_sf001</strain>
    </source>
</reference>
<feature type="domain" description="WW" evidence="2">
    <location>
        <begin position="53"/>
        <end position="86"/>
    </location>
</feature>
<dbReference type="PROSITE" id="PS50057">
    <property type="entry name" value="FERM_3"/>
    <property type="match status" value="1"/>
</dbReference>
<dbReference type="Pfam" id="PF21989">
    <property type="entry name" value="RA_2"/>
    <property type="match status" value="1"/>
</dbReference>
<dbReference type="SUPFAM" id="SSF50156">
    <property type="entry name" value="PDZ domain-like"/>
    <property type="match status" value="1"/>
</dbReference>